<dbReference type="KEGG" id="aab:A4R43_02865"/>
<dbReference type="EMBL" id="CP015163">
    <property type="protein sequence ID" value="AXB41594.1"/>
    <property type="molecule type" value="Genomic_DNA"/>
</dbReference>
<evidence type="ECO:0000313" key="2">
    <source>
        <dbReference type="Proteomes" id="UP000250434"/>
    </source>
</evidence>
<reference evidence="1 2" key="1">
    <citation type="submission" date="2016-04" db="EMBL/GenBank/DDBJ databases">
        <title>Complete genome sequence and analysis of deep-sea sediment isolate, Amycolatopsis sp. WP1.</title>
        <authorList>
            <person name="Wang H."/>
            <person name="Chen S."/>
            <person name="Wu Q."/>
        </authorList>
    </citation>
    <scope>NUCLEOTIDE SEQUENCE [LARGE SCALE GENOMIC DNA]</scope>
    <source>
        <strain evidence="1 2">WP1</strain>
    </source>
</reference>
<protein>
    <recommendedName>
        <fullName evidence="3">Heavy metal-binding domain-containing protein</fullName>
    </recommendedName>
</protein>
<organism evidence="1 2">
    <name type="scientific">Amycolatopsis albispora</name>
    <dbReference type="NCBI Taxonomy" id="1804986"/>
    <lineage>
        <taxon>Bacteria</taxon>
        <taxon>Bacillati</taxon>
        <taxon>Actinomycetota</taxon>
        <taxon>Actinomycetes</taxon>
        <taxon>Pseudonocardiales</taxon>
        <taxon>Pseudonocardiaceae</taxon>
        <taxon>Amycolatopsis</taxon>
    </lineage>
</organism>
<gene>
    <name evidence="1" type="ORF">A4R43_02865</name>
</gene>
<evidence type="ECO:0008006" key="3">
    <source>
        <dbReference type="Google" id="ProtNLM"/>
    </source>
</evidence>
<accession>A0A344L0M0</accession>
<proteinExistence type="predicted"/>
<dbReference type="Proteomes" id="UP000250434">
    <property type="component" value="Chromosome"/>
</dbReference>
<dbReference type="OrthoDB" id="128043at2"/>
<evidence type="ECO:0000313" key="1">
    <source>
        <dbReference type="EMBL" id="AXB41594.1"/>
    </source>
</evidence>
<name>A0A344L0M0_9PSEU</name>
<dbReference type="AlphaFoldDB" id="A0A344L0M0"/>
<dbReference type="RefSeq" id="WP_113690858.1">
    <property type="nucleotide sequence ID" value="NZ_CP015163.1"/>
</dbReference>
<keyword evidence="2" id="KW-1185">Reference proteome</keyword>
<sequence>MTTHALVLQQRELAPGAVELRFHIAGPDGAPVTEFDSVHDKRIHLIVVRHDLTGFWHVHPAELGGGTWSAHLTLPDPGRYRVFADIAPTGAEPTTISADLLVTGKSRPRPLPEPGRVSAVGAYEVELDGELEPGTHSPLTLTVRRDGQPVTDLQPYLGAYGHLVALRTGSLDYLHVHPDGQPGDGVTAAGPDIGFHAAVGAAGTYRLFLDFRHHDTVHTAQFTATTR</sequence>